<organism evidence="2 3">
    <name type="scientific">Monodon monoceros</name>
    <name type="common">Narwhal</name>
    <name type="synonym">Ceratodon monodon</name>
    <dbReference type="NCBI Taxonomy" id="40151"/>
    <lineage>
        <taxon>Eukaryota</taxon>
        <taxon>Metazoa</taxon>
        <taxon>Chordata</taxon>
        <taxon>Craniata</taxon>
        <taxon>Vertebrata</taxon>
        <taxon>Euteleostomi</taxon>
        <taxon>Mammalia</taxon>
        <taxon>Eutheria</taxon>
        <taxon>Laurasiatheria</taxon>
        <taxon>Artiodactyla</taxon>
        <taxon>Whippomorpha</taxon>
        <taxon>Cetacea</taxon>
        <taxon>Odontoceti</taxon>
        <taxon>Monodontidae</taxon>
        <taxon>Monodon</taxon>
    </lineage>
</organism>
<feature type="non-terminal residue" evidence="2">
    <location>
        <position position="171"/>
    </location>
</feature>
<evidence type="ECO:0000313" key="3">
    <source>
        <dbReference type="Proteomes" id="UP000308365"/>
    </source>
</evidence>
<dbReference type="Proteomes" id="UP000308365">
    <property type="component" value="Unassembled WGS sequence"/>
</dbReference>
<dbReference type="EMBL" id="RWIC01000468">
    <property type="protein sequence ID" value="TKC43451.1"/>
    <property type="molecule type" value="Genomic_DNA"/>
</dbReference>
<comment type="caution">
    <text evidence="2">The sequence shown here is derived from an EMBL/GenBank/DDBJ whole genome shotgun (WGS) entry which is preliminary data.</text>
</comment>
<evidence type="ECO:0000256" key="1">
    <source>
        <dbReference type="SAM" id="MobiDB-lite"/>
    </source>
</evidence>
<reference evidence="3" key="1">
    <citation type="journal article" date="2019" name="IScience">
        <title>Narwhal Genome Reveals Long-Term Low Genetic Diversity despite Current Large Abundance Size.</title>
        <authorList>
            <person name="Westbury M.V."/>
            <person name="Petersen B."/>
            <person name="Garde E."/>
            <person name="Heide-Jorgensen M.P."/>
            <person name="Lorenzen E.D."/>
        </authorList>
    </citation>
    <scope>NUCLEOTIDE SEQUENCE [LARGE SCALE GENOMIC DNA]</scope>
</reference>
<feature type="compositionally biased region" description="Basic residues" evidence="1">
    <location>
        <begin position="101"/>
        <end position="122"/>
    </location>
</feature>
<dbReference type="AlphaFoldDB" id="A0A4U1F2D5"/>
<evidence type="ECO:0000313" key="2">
    <source>
        <dbReference type="EMBL" id="TKC43451.1"/>
    </source>
</evidence>
<feature type="non-terminal residue" evidence="2">
    <location>
        <position position="1"/>
    </location>
</feature>
<protein>
    <submittedName>
        <fullName evidence="2">Uncharacterized protein</fullName>
    </submittedName>
</protein>
<feature type="region of interest" description="Disordered" evidence="1">
    <location>
        <begin position="26"/>
        <end position="171"/>
    </location>
</feature>
<proteinExistence type="predicted"/>
<accession>A0A4U1F2D5</accession>
<sequence>VFLRPRPPCPQSPTAGALALARLERTHRAASRGRRTAAEVRAAGPGERRAPPGEPRVSFDQIRRRSLGGAGGAAGRASAPGLRGGAGDPSPLFAAGVSSVLRRRGRRLRDSRRVPSARRPGRGGRPSRGGESASHTRAQAPEPGLGAGGDQRRRAHGGRDGNVLRVQPGRK</sequence>
<gene>
    <name evidence="2" type="ORF">EI555_011243</name>
</gene>
<name>A0A4U1F2D5_MONMO</name>